<accession>A0ACC0WF34</accession>
<dbReference type="EMBL" id="CM047581">
    <property type="protein sequence ID" value="KAI9916326.1"/>
    <property type="molecule type" value="Genomic_DNA"/>
</dbReference>
<evidence type="ECO:0000313" key="2">
    <source>
        <dbReference type="Proteomes" id="UP001163321"/>
    </source>
</evidence>
<evidence type="ECO:0000313" key="1">
    <source>
        <dbReference type="EMBL" id="KAI9916326.1"/>
    </source>
</evidence>
<organism evidence="1 2">
    <name type="scientific">Peronosclerospora sorghi</name>
    <dbReference type="NCBI Taxonomy" id="230839"/>
    <lineage>
        <taxon>Eukaryota</taxon>
        <taxon>Sar</taxon>
        <taxon>Stramenopiles</taxon>
        <taxon>Oomycota</taxon>
        <taxon>Peronosporomycetes</taxon>
        <taxon>Peronosporales</taxon>
        <taxon>Peronosporaceae</taxon>
        <taxon>Peronosclerospora</taxon>
    </lineage>
</organism>
<protein>
    <submittedName>
        <fullName evidence="1">Uncharacterized protein</fullName>
    </submittedName>
</protein>
<name>A0ACC0WF34_9STRA</name>
<reference evidence="1 2" key="1">
    <citation type="journal article" date="2022" name="bioRxiv">
        <title>The genome of the oomycete Peronosclerospora sorghi, a cosmopolitan pathogen of maize and sorghum, is inflated with dispersed pseudogenes.</title>
        <authorList>
            <person name="Fletcher K."/>
            <person name="Martin F."/>
            <person name="Isakeit T."/>
            <person name="Cavanaugh K."/>
            <person name="Magill C."/>
            <person name="Michelmore R."/>
        </authorList>
    </citation>
    <scope>NUCLEOTIDE SEQUENCE [LARGE SCALE GENOMIC DNA]</scope>
    <source>
        <strain evidence="1">P6</strain>
    </source>
</reference>
<keyword evidence="2" id="KW-1185">Reference proteome</keyword>
<gene>
    <name evidence="1" type="ORF">PsorP6_018084</name>
</gene>
<dbReference type="Proteomes" id="UP001163321">
    <property type="component" value="Chromosome 2"/>
</dbReference>
<proteinExistence type="predicted"/>
<comment type="caution">
    <text evidence="1">The sequence shown here is derived from an EMBL/GenBank/DDBJ whole genome shotgun (WGS) entry which is preliminary data.</text>
</comment>
<sequence>MLPGDEDRAKKLKLLATEHWHKASKQLTRLRHDSNDVLQRPSTIVLFVLGVGVGLAMPRLRRPFRRFATVEDIPPQWFQEARQLKAVAVTCSDGDTFRARHVPLFRGVGRFAGKVSDHTLQIRVAGIDAPEMAKFGHPGQPFGEEAKKWLTTTLEGKKLTLTLLHKDQYARAVCLVHYGWWPFRRDASEEMLKAGLAHVYRQAGAVFGGKQAIFERLEEEAKAKGVGIWSQKKKVESSGDFKARMRAR</sequence>